<dbReference type="RefSeq" id="WP_341419930.1">
    <property type="nucleotide sequence ID" value="NZ_JBBPCC010000035.1"/>
</dbReference>
<evidence type="ECO:0000313" key="3">
    <source>
        <dbReference type="Proteomes" id="UP001469365"/>
    </source>
</evidence>
<dbReference type="PANTHER" id="PTHR22617:SF23">
    <property type="entry name" value="CHEMOTAXIS PROTEIN CHEW"/>
    <property type="match status" value="1"/>
</dbReference>
<dbReference type="Gene3D" id="2.40.50.180">
    <property type="entry name" value="CheA-289, Domain 4"/>
    <property type="match status" value="1"/>
</dbReference>
<dbReference type="SMART" id="SM00260">
    <property type="entry name" value="CheW"/>
    <property type="match status" value="1"/>
</dbReference>
<dbReference type="InterPro" id="IPR002545">
    <property type="entry name" value="CheW-lke_dom"/>
</dbReference>
<evidence type="ECO:0000313" key="2">
    <source>
        <dbReference type="EMBL" id="MEK8132807.1"/>
    </source>
</evidence>
<dbReference type="Gene3D" id="2.30.30.40">
    <property type="entry name" value="SH3 Domains"/>
    <property type="match status" value="1"/>
</dbReference>
<dbReference type="Proteomes" id="UP001469365">
    <property type="component" value="Unassembled WGS sequence"/>
</dbReference>
<evidence type="ECO:0000259" key="1">
    <source>
        <dbReference type="PROSITE" id="PS50851"/>
    </source>
</evidence>
<dbReference type="EMBL" id="JBBPCC010000035">
    <property type="protein sequence ID" value="MEK8132807.1"/>
    <property type="molecule type" value="Genomic_DNA"/>
</dbReference>
<protein>
    <submittedName>
        <fullName evidence="2">Chemotaxis protein CheW</fullName>
    </submittedName>
</protein>
<feature type="domain" description="CheW-like" evidence="1">
    <location>
        <begin position="6"/>
        <end position="142"/>
    </location>
</feature>
<dbReference type="PANTHER" id="PTHR22617">
    <property type="entry name" value="CHEMOTAXIS SENSOR HISTIDINE KINASE-RELATED"/>
    <property type="match status" value="1"/>
</dbReference>
<accession>A0ABU9DXE7</accession>
<name>A0ABU9DXE7_9BACL</name>
<dbReference type="PROSITE" id="PS50851">
    <property type="entry name" value="CHEW"/>
    <property type="match status" value="1"/>
</dbReference>
<organism evidence="2 3">
    <name type="scientific">Paenibacillus filicis</name>
    <dbReference type="NCBI Taxonomy" id="669464"/>
    <lineage>
        <taxon>Bacteria</taxon>
        <taxon>Bacillati</taxon>
        <taxon>Bacillota</taxon>
        <taxon>Bacilli</taxon>
        <taxon>Bacillales</taxon>
        <taxon>Paenibacillaceae</taxon>
        <taxon>Paenibacillus</taxon>
    </lineage>
</organism>
<dbReference type="InterPro" id="IPR039315">
    <property type="entry name" value="CheW"/>
</dbReference>
<sequence>MAGVGREQYIEVGIESERYALRIEDVHEIIKMQAVTEIPGTRQDVKGVVNVRGNLITVISLRSRFGYPEEAYTKATRIVVVPHREGMMGIIVDCVHQVTSFSRIQPPPAQITGEDMAFFSGVGQGDAGLVCILRMDALLQHS</sequence>
<comment type="caution">
    <text evidence="2">The sequence shown here is derived from an EMBL/GenBank/DDBJ whole genome shotgun (WGS) entry which is preliminary data.</text>
</comment>
<dbReference type="InterPro" id="IPR036061">
    <property type="entry name" value="CheW-like_dom_sf"/>
</dbReference>
<keyword evidence="3" id="KW-1185">Reference proteome</keyword>
<reference evidence="2 3" key="1">
    <citation type="submission" date="2024-04" db="EMBL/GenBank/DDBJ databases">
        <title>draft genome sequnece of Paenibacillus filicis.</title>
        <authorList>
            <person name="Kim D.-U."/>
        </authorList>
    </citation>
    <scope>NUCLEOTIDE SEQUENCE [LARGE SCALE GENOMIC DNA]</scope>
    <source>
        <strain evidence="2 3">KACC14197</strain>
    </source>
</reference>
<dbReference type="SUPFAM" id="SSF50341">
    <property type="entry name" value="CheW-like"/>
    <property type="match status" value="1"/>
</dbReference>
<dbReference type="Pfam" id="PF01584">
    <property type="entry name" value="CheW"/>
    <property type="match status" value="1"/>
</dbReference>
<proteinExistence type="predicted"/>
<gene>
    <name evidence="2" type="ORF">WMW72_33495</name>
</gene>